<dbReference type="InterPro" id="IPR023188">
    <property type="entry name" value="DPS_DNA-bd_CS"/>
</dbReference>
<reference evidence="5" key="1">
    <citation type="submission" date="2017-02" db="EMBL/GenBank/DDBJ databases">
        <authorList>
            <person name="Varghese N."/>
            <person name="Submissions S."/>
        </authorList>
    </citation>
    <scope>NUCLEOTIDE SEQUENCE [LARGE SCALE GENOMIC DNA]</scope>
    <source>
        <strain evidence="5">ATCC 35199</strain>
    </source>
</reference>
<dbReference type="Proteomes" id="UP000243406">
    <property type="component" value="Unassembled WGS sequence"/>
</dbReference>
<organism evidence="4 5">
    <name type="scientific">Acetoanaerobium noterae</name>
    <dbReference type="NCBI Taxonomy" id="745369"/>
    <lineage>
        <taxon>Bacteria</taxon>
        <taxon>Bacillati</taxon>
        <taxon>Bacillota</taxon>
        <taxon>Clostridia</taxon>
        <taxon>Peptostreptococcales</taxon>
        <taxon>Filifactoraceae</taxon>
        <taxon>Acetoanaerobium</taxon>
    </lineage>
</organism>
<gene>
    <name evidence="4" type="ORF">SAMN02745120_1105</name>
</gene>
<dbReference type="EMBL" id="FUYN01000002">
    <property type="protein sequence ID" value="SKB37160.1"/>
    <property type="molecule type" value="Genomic_DNA"/>
</dbReference>
<comment type="similarity">
    <text evidence="1 2">Belongs to the Dps family.</text>
</comment>
<evidence type="ECO:0000256" key="1">
    <source>
        <dbReference type="ARBA" id="ARBA00009497"/>
    </source>
</evidence>
<dbReference type="InterPro" id="IPR009078">
    <property type="entry name" value="Ferritin-like_SF"/>
</dbReference>
<dbReference type="PANTHER" id="PTHR42932:SF1">
    <property type="entry name" value="GENERAL STRESS PROTEIN 20U"/>
    <property type="match status" value="1"/>
</dbReference>
<dbReference type="InterPro" id="IPR002177">
    <property type="entry name" value="DPS_DNA-bd"/>
</dbReference>
<dbReference type="GO" id="GO:0016722">
    <property type="term" value="F:oxidoreductase activity, acting on metal ions"/>
    <property type="evidence" value="ECO:0007669"/>
    <property type="project" value="InterPro"/>
</dbReference>
<evidence type="ECO:0000313" key="5">
    <source>
        <dbReference type="Proteomes" id="UP000243406"/>
    </source>
</evidence>
<evidence type="ECO:0000259" key="3">
    <source>
        <dbReference type="Pfam" id="PF00210"/>
    </source>
</evidence>
<protein>
    <submittedName>
        <fullName evidence="4">Starvation-inducible DNA-binding protein</fullName>
    </submittedName>
</protein>
<dbReference type="Pfam" id="PF00210">
    <property type="entry name" value="Ferritin"/>
    <property type="match status" value="1"/>
</dbReference>
<proteinExistence type="inferred from homology"/>
<dbReference type="OrthoDB" id="9797023at2"/>
<dbReference type="PROSITE" id="PS00818">
    <property type="entry name" value="DPS_1"/>
    <property type="match status" value="1"/>
</dbReference>
<keyword evidence="5" id="KW-1185">Reference proteome</keyword>
<dbReference type="GO" id="GO:0008199">
    <property type="term" value="F:ferric iron binding"/>
    <property type="evidence" value="ECO:0007669"/>
    <property type="project" value="InterPro"/>
</dbReference>
<dbReference type="GO" id="GO:0003677">
    <property type="term" value="F:DNA binding"/>
    <property type="evidence" value="ECO:0007669"/>
    <property type="project" value="UniProtKB-KW"/>
</dbReference>
<dbReference type="InterPro" id="IPR008331">
    <property type="entry name" value="Ferritin_DPS_dom"/>
</dbReference>
<feature type="domain" description="Ferritin/DPS" evidence="3">
    <location>
        <begin position="13"/>
        <end position="150"/>
    </location>
</feature>
<dbReference type="Gene3D" id="1.20.1260.10">
    <property type="match status" value="1"/>
</dbReference>
<name>A0A1T5AQS6_9FIRM</name>
<dbReference type="InterPro" id="IPR012347">
    <property type="entry name" value="Ferritin-like"/>
</dbReference>
<dbReference type="CDD" id="cd01043">
    <property type="entry name" value="DPS"/>
    <property type="match status" value="1"/>
</dbReference>
<dbReference type="PROSITE" id="PS00819">
    <property type="entry name" value="DPS_2"/>
    <property type="match status" value="1"/>
</dbReference>
<sequence>MANKKNANTVTQFLNVHLSDLHVMYTKLHNYHWNVEGRGFFQLHAKLEELYDGVAGELDEVAERILQLGERPFATMKDYLANAKIKEVESKGISPDEVLSALQKDYEYVIESLKNGIDIAGEADDPVTEDMLTGMLAGYEKNLWMIKAYLA</sequence>
<dbReference type="PIRSF" id="PIRSF005900">
    <property type="entry name" value="Dps"/>
    <property type="match status" value="1"/>
</dbReference>
<keyword evidence="4" id="KW-0238">DNA-binding</keyword>
<dbReference type="AlphaFoldDB" id="A0A1T5AQS6"/>
<accession>A0A1T5AQS6</accession>
<dbReference type="PRINTS" id="PR01346">
    <property type="entry name" value="HELNAPAPROT"/>
</dbReference>
<evidence type="ECO:0000256" key="2">
    <source>
        <dbReference type="RuleBase" id="RU003875"/>
    </source>
</evidence>
<dbReference type="SUPFAM" id="SSF47240">
    <property type="entry name" value="Ferritin-like"/>
    <property type="match status" value="1"/>
</dbReference>
<dbReference type="PANTHER" id="PTHR42932">
    <property type="entry name" value="GENERAL STRESS PROTEIN 20U"/>
    <property type="match status" value="1"/>
</dbReference>
<evidence type="ECO:0000313" key="4">
    <source>
        <dbReference type="EMBL" id="SKB37160.1"/>
    </source>
</evidence>
<dbReference type="RefSeq" id="WP_079589026.1">
    <property type="nucleotide sequence ID" value="NZ_CP154629.1"/>
</dbReference>